<proteinExistence type="predicted"/>
<dbReference type="Proteomes" id="UP001500795">
    <property type="component" value="Unassembled WGS sequence"/>
</dbReference>
<protein>
    <submittedName>
        <fullName evidence="2">Uncharacterized protein</fullName>
    </submittedName>
</protein>
<evidence type="ECO:0000313" key="2">
    <source>
        <dbReference type="EMBL" id="GAA3533201.1"/>
    </source>
</evidence>
<keyword evidence="1" id="KW-1133">Transmembrane helix</keyword>
<dbReference type="EMBL" id="BAABCX010000001">
    <property type="protein sequence ID" value="GAA3533201.1"/>
    <property type="molecule type" value="Genomic_DNA"/>
</dbReference>
<evidence type="ECO:0000256" key="1">
    <source>
        <dbReference type="SAM" id="Phobius"/>
    </source>
</evidence>
<comment type="caution">
    <text evidence="2">The sequence shown here is derived from an EMBL/GenBank/DDBJ whole genome shotgun (WGS) entry which is preliminary data.</text>
</comment>
<organism evidence="2 3">
    <name type="scientific">Zobellella aerophila</name>
    <dbReference type="NCBI Taxonomy" id="870480"/>
    <lineage>
        <taxon>Bacteria</taxon>
        <taxon>Pseudomonadati</taxon>
        <taxon>Pseudomonadota</taxon>
        <taxon>Gammaproteobacteria</taxon>
        <taxon>Aeromonadales</taxon>
        <taxon>Aeromonadaceae</taxon>
        <taxon>Zobellella</taxon>
    </lineage>
</organism>
<keyword evidence="1" id="KW-0812">Transmembrane</keyword>
<evidence type="ECO:0000313" key="3">
    <source>
        <dbReference type="Proteomes" id="UP001500795"/>
    </source>
</evidence>
<dbReference type="RefSeq" id="WP_344955506.1">
    <property type="nucleotide sequence ID" value="NZ_BAABCX010000001.1"/>
</dbReference>
<sequence length="112" mass="12377">MQCPSCQQVIRPSQVADSTTHGVDVHVVCPYCRARLAVNGRATRAKLMGFVLMMAGSGVMLWAPERSWVFGVMVCIAGGAMAFSARRKERQLLWLDKPENRGNGLGEGRRRQ</sequence>
<accession>A0ABP6VE81</accession>
<keyword evidence="3" id="KW-1185">Reference proteome</keyword>
<reference evidence="3" key="1">
    <citation type="journal article" date="2019" name="Int. J. Syst. Evol. Microbiol.">
        <title>The Global Catalogue of Microorganisms (GCM) 10K type strain sequencing project: providing services to taxonomists for standard genome sequencing and annotation.</title>
        <authorList>
            <consortium name="The Broad Institute Genomics Platform"/>
            <consortium name="The Broad Institute Genome Sequencing Center for Infectious Disease"/>
            <person name="Wu L."/>
            <person name="Ma J."/>
        </authorList>
    </citation>
    <scope>NUCLEOTIDE SEQUENCE [LARGE SCALE GENOMIC DNA]</scope>
    <source>
        <strain evidence="3">JCM 17110</strain>
    </source>
</reference>
<feature type="transmembrane region" description="Helical" evidence="1">
    <location>
        <begin position="68"/>
        <end position="85"/>
    </location>
</feature>
<gene>
    <name evidence="2" type="ORF">GCM10022394_10730</name>
</gene>
<name>A0ABP6VE81_9GAMM</name>
<keyword evidence="1" id="KW-0472">Membrane</keyword>
<feature type="transmembrane region" description="Helical" evidence="1">
    <location>
        <begin position="45"/>
        <end position="62"/>
    </location>
</feature>